<protein>
    <submittedName>
        <fullName evidence="2">Uncharacterized protein</fullName>
    </submittedName>
</protein>
<sequence length="152" mass="15270">MASACSRVRTPPLALTPSAAPTVLRMSAISSVVAPPVENPVEVFTNAAPAAFAARQALTFSSSLSRQVSMMTLTMAGAAASTTAAISVCTAAQSPDFAAPMFMTISTSSAPSRTARAASSAFAPLAIAPRGKPTTTQVLTPLPRSSPATSEA</sequence>
<dbReference type="AlphaFoldDB" id="A0A644ZEL5"/>
<comment type="caution">
    <text evidence="2">The sequence shown here is derived from an EMBL/GenBank/DDBJ whole genome shotgun (WGS) entry which is preliminary data.</text>
</comment>
<evidence type="ECO:0000313" key="2">
    <source>
        <dbReference type="EMBL" id="MPM38728.1"/>
    </source>
</evidence>
<proteinExistence type="predicted"/>
<dbReference type="EMBL" id="VSSQ01008387">
    <property type="protein sequence ID" value="MPM38728.1"/>
    <property type="molecule type" value="Genomic_DNA"/>
</dbReference>
<accession>A0A644ZEL5</accession>
<evidence type="ECO:0000256" key="1">
    <source>
        <dbReference type="SAM" id="MobiDB-lite"/>
    </source>
</evidence>
<feature type="region of interest" description="Disordered" evidence="1">
    <location>
        <begin position="132"/>
        <end position="152"/>
    </location>
</feature>
<gene>
    <name evidence="2" type="ORF">SDC9_85358</name>
</gene>
<reference evidence="2" key="1">
    <citation type="submission" date="2019-08" db="EMBL/GenBank/DDBJ databases">
        <authorList>
            <person name="Kucharzyk K."/>
            <person name="Murdoch R.W."/>
            <person name="Higgins S."/>
            <person name="Loffler F."/>
        </authorList>
    </citation>
    <scope>NUCLEOTIDE SEQUENCE</scope>
</reference>
<name>A0A644ZEL5_9ZZZZ</name>
<organism evidence="2">
    <name type="scientific">bioreactor metagenome</name>
    <dbReference type="NCBI Taxonomy" id="1076179"/>
    <lineage>
        <taxon>unclassified sequences</taxon>
        <taxon>metagenomes</taxon>
        <taxon>ecological metagenomes</taxon>
    </lineage>
</organism>